<dbReference type="Gene3D" id="3.90.320.10">
    <property type="match status" value="1"/>
</dbReference>
<dbReference type="Pfam" id="PF12684">
    <property type="entry name" value="DUF3799"/>
    <property type="match status" value="1"/>
</dbReference>
<dbReference type="InterPro" id="IPR036361">
    <property type="entry name" value="SAP_dom_sf"/>
</dbReference>
<keyword evidence="4" id="KW-1185">Reference proteome</keyword>
<dbReference type="AlphaFoldDB" id="A0A6G9QR67"/>
<dbReference type="Pfam" id="PF02037">
    <property type="entry name" value="SAP"/>
    <property type="match status" value="1"/>
</dbReference>
<dbReference type="SUPFAM" id="SSF68906">
    <property type="entry name" value="SAP domain"/>
    <property type="match status" value="1"/>
</dbReference>
<dbReference type="KEGG" id="saes:HBH39_17640"/>
<dbReference type="InterPro" id="IPR011604">
    <property type="entry name" value="PDDEXK-like_dom_sf"/>
</dbReference>
<dbReference type="RefSeq" id="WP_167680158.1">
    <property type="nucleotide sequence ID" value="NZ_CP050314.1"/>
</dbReference>
<evidence type="ECO:0000313" key="4">
    <source>
        <dbReference type="Proteomes" id="UP000502608"/>
    </source>
</evidence>
<dbReference type="Gene3D" id="1.10.720.30">
    <property type="entry name" value="SAP domain"/>
    <property type="match status" value="1"/>
</dbReference>
<dbReference type="Proteomes" id="UP000502608">
    <property type="component" value="Plasmid pPN3F2_1"/>
</dbReference>
<dbReference type="InterPro" id="IPR024432">
    <property type="entry name" value="Put_RecE_PDDEXK-like_dom"/>
</dbReference>
<geneLocation type="plasmid" evidence="3 4">
    <name>pPN3F2_1</name>
</geneLocation>
<dbReference type="InterPro" id="IPR003034">
    <property type="entry name" value="SAP_dom"/>
</dbReference>
<reference evidence="3 4" key="1">
    <citation type="submission" date="2020-03" db="EMBL/GenBank/DDBJ databases">
        <title>Complete genome sequence of Shewanella sp.</title>
        <authorList>
            <person name="Kim Y.-S."/>
            <person name="Kim S.-J."/>
            <person name="Jung H.-K."/>
            <person name="Kim K.-H."/>
        </authorList>
    </citation>
    <scope>NUCLEOTIDE SEQUENCE [LARGE SCALE GENOMIC DNA]</scope>
    <source>
        <strain evidence="3 4">PN3F2</strain>
        <plasmid evidence="3 4">pPN3F2_1</plasmid>
    </source>
</reference>
<proteinExistence type="predicted"/>
<keyword evidence="3" id="KW-0614">Plasmid</keyword>
<evidence type="ECO:0008006" key="5">
    <source>
        <dbReference type="Google" id="ProtNLM"/>
    </source>
</evidence>
<name>A0A6G9QR67_9GAMM</name>
<evidence type="ECO:0000259" key="1">
    <source>
        <dbReference type="Pfam" id="PF02037"/>
    </source>
</evidence>
<feature type="domain" description="Putative exodeoxyribonuclease 8 PDDEXK-like" evidence="2">
    <location>
        <begin position="237"/>
        <end position="379"/>
    </location>
</feature>
<accession>A0A6G9QR67</accession>
<evidence type="ECO:0000313" key="3">
    <source>
        <dbReference type="EMBL" id="QIR16309.1"/>
    </source>
</evidence>
<protein>
    <recommendedName>
        <fullName evidence="5">SAP domain-containing protein</fullName>
    </recommendedName>
</protein>
<feature type="domain" description="SAP" evidence="1">
    <location>
        <begin position="127"/>
        <end position="153"/>
    </location>
</feature>
<dbReference type="EMBL" id="CP050314">
    <property type="protein sequence ID" value="QIR16309.1"/>
    <property type="molecule type" value="Genomic_DNA"/>
</dbReference>
<sequence length="393" mass="45522">MTAISLKQSNTHWIDTIQEAYAPNGTPNFMDSAGNLIEGIYLNLPNEVYHSLAAESSTKIKTLAKGRHHYFRQYLSDVCRLRTKAQEYTFDAGTYGHMLVLEEHNFHGQFMRNPQPEDFAMPNLIETIPELKAALAKYNLPISGAKAALIERLWTHDNTLPIYEKLRENAIEQFLTTLYPNAIFSNENDIIEYAKLHNLNIKRDFEFILQDVQTLNPNMLLLEELIKKHVIDHIVWDDAHRVQKSTRAHPKANWLFSDGFAEISIIAKCPTTGLMLKVRFDWLRQDAIAVDLKTTASTNPTKFGYQLRDLRYDIQQVFYCYVANLVGIPVKHFVFVATEYKDADNCETFELAERKRDEADAEMHELLAELQECFDTEDWYGFDRSRSTWVLDV</sequence>
<organism evidence="3 4">
    <name type="scientific">Shewanella aestuarii</name>
    <dbReference type="NCBI Taxonomy" id="1028752"/>
    <lineage>
        <taxon>Bacteria</taxon>
        <taxon>Pseudomonadati</taxon>
        <taxon>Pseudomonadota</taxon>
        <taxon>Gammaproteobacteria</taxon>
        <taxon>Alteromonadales</taxon>
        <taxon>Shewanellaceae</taxon>
        <taxon>Shewanella</taxon>
    </lineage>
</organism>
<gene>
    <name evidence="3" type="ORF">HBH39_17640</name>
</gene>
<evidence type="ECO:0000259" key="2">
    <source>
        <dbReference type="Pfam" id="PF12684"/>
    </source>
</evidence>